<keyword evidence="6" id="KW-0812">Transmembrane</keyword>
<protein>
    <submittedName>
        <fullName evidence="9">TonB-linked outer membrane protein, SusC/RagA family</fullName>
    </submittedName>
</protein>
<keyword evidence="1 6" id="KW-0813">Transport</keyword>
<dbReference type="SUPFAM" id="SSF49464">
    <property type="entry name" value="Carboxypeptidase regulatory domain-like"/>
    <property type="match status" value="1"/>
</dbReference>
<dbReference type="Pfam" id="PF07660">
    <property type="entry name" value="STN"/>
    <property type="match status" value="1"/>
</dbReference>
<evidence type="ECO:0000313" key="9">
    <source>
        <dbReference type="EMBL" id="SKD07087.1"/>
    </source>
</evidence>
<accession>A0A1T5P393</accession>
<keyword evidence="7" id="KW-0798">TonB box</keyword>
<gene>
    <name evidence="9" type="ORF">SAMN05660461_3692</name>
</gene>
<dbReference type="Pfam" id="PF13715">
    <property type="entry name" value="CarbopepD_reg_2"/>
    <property type="match status" value="1"/>
</dbReference>
<sequence length="1163" mass="129730">MKFRFHTTTVWSGWLFFGKHLHRKFIMRFQVIVGLTLVMLIQVSAKSLAQSVSIKVSNTPLEKVFKVIEQQTGYLFLYDDVELKKQKVSLSFQNAPIEKVLEGCLEGLPITYKIVDKNILIKKRVEPGLQKVTLDPNQQHLISGVIKDSTGGYLPGVQIVVKGTNRVAVSDASGRYQIDASPGEVLIFNLLGYKRQEIAVTNNVRVDIVLKVILTDLEGVVVVGYGTQKKINLTGAVSQISGKRLENRSVLTLGHALQGAVSNLNISSAGGGAPGQAPSFNIRGYTGFSSNGSTSSQAPLFVVDGVPGVDINTINMNDVESVSVLKDAASASIYGSSAPYGVVIITTKQGKAGQKPTITYNNNLMLMEPINLPKYMKSIDFANLYNEAAANAGVTKPFNDDALRRIQEYLDGKITDETIANPTPGTDAWFEWGNANANNDWFDILYKKVQFSQQHNLGVSGGTDKTRYYVGLGYIQQNGMYNYATDTYAQYNVRANLSSVITSWMNFNFRGSFSRGATETPTAESNWMQTLAARNWPTEPLYTPGGSFASENRMEGLVNGARTKSNNDKALITGELVINPLRGWNITANYTFDGSYFDLSRHNKTVYVTRPSGSQQALYAPNSFERQYNRNHHYTINTFTSYENEWSGHAVKGLIGFTQELYDNLSMGGRNQFLFSNDIPSLSLTYGTTPSLTDNASQLAIRGGFGRINYNYKEKYLVEFNGRYDGTSRFLKDRRFKFYPGISAGWVLSNESFWKPIARVANSFKLRASYGQLGDQSFASNYYPFYPALNSVVPTGSQYLFSGGKEAFISQPPLIDGSLTWVTVKTLDFGTDITALSNRLTASFDWYQRTADDFVGPADALPALLGTAAPQVNNAAMQTRGIDLTIGWKDRIGNVQYGVDVVFSDYQSKVLRYPNPAGLNTTWYKGRKFGDVWGYQTEGFFQSQDEITTAPNQNKIYSRWSPGDIRYADLNDDGIINWGNNTLENPGDRRVIANTTPRYSFGLNLNAQYKSFDITVFLQGVGKRDAIFSNANVWDGAYFWGITGDLYTGMLTTAQYDRWTPETPNGYYPKFYMGGEMQKNSQPQTRYVQSAAYLRLKNLQLGYSMPQHILRAIDSQKVRFFLNIENLVTFTKLLHTMDPEFSSTDGRVYPLQRVWAMGLNVTF</sequence>
<proteinExistence type="inferred from homology"/>
<dbReference type="NCBIfam" id="TIGR04056">
    <property type="entry name" value="OMP_RagA_SusC"/>
    <property type="match status" value="1"/>
</dbReference>
<dbReference type="NCBIfam" id="TIGR04057">
    <property type="entry name" value="SusC_RagA_signa"/>
    <property type="match status" value="1"/>
</dbReference>
<dbReference type="InterPro" id="IPR000531">
    <property type="entry name" value="Beta-barrel_TonB"/>
</dbReference>
<comment type="subcellular location">
    <subcellularLocation>
        <location evidence="6">Cell outer membrane</location>
        <topology evidence="6">Multi-pass membrane protein</topology>
    </subcellularLocation>
</comment>
<evidence type="ECO:0000256" key="5">
    <source>
        <dbReference type="ARBA" id="ARBA00023237"/>
    </source>
</evidence>
<dbReference type="Pfam" id="PF07715">
    <property type="entry name" value="Plug"/>
    <property type="match status" value="1"/>
</dbReference>
<reference evidence="9 10" key="1">
    <citation type="submission" date="2017-02" db="EMBL/GenBank/DDBJ databases">
        <authorList>
            <person name="Peterson S.W."/>
        </authorList>
    </citation>
    <scope>NUCLEOTIDE SEQUENCE [LARGE SCALE GENOMIC DNA]</scope>
    <source>
        <strain evidence="9 10">DSM 18108</strain>
    </source>
</reference>
<evidence type="ECO:0000259" key="8">
    <source>
        <dbReference type="SMART" id="SM00965"/>
    </source>
</evidence>
<dbReference type="InterPro" id="IPR037066">
    <property type="entry name" value="Plug_dom_sf"/>
</dbReference>
<evidence type="ECO:0000256" key="3">
    <source>
        <dbReference type="ARBA" id="ARBA00023004"/>
    </source>
</evidence>
<keyword evidence="2" id="KW-0406">Ion transport</keyword>
<dbReference type="Gene3D" id="2.170.130.10">
    <property type="entry name" value="TonB-dependent receptor, plug domain"/>
    <property type="match status" value="1"/>
</dbReference>
<dbReference type="InterPro" id="IPR023996">
    <property type="entry name" value="TonB-dep_OMP_SusC/RagA"/>
</dbReference>
<dbReference type="InterPro" id="IPR011662">
    <property type="entry name" value="Secretin/TonB_short_N"/>
</dbReference>
<evidence type="ECO:0000256" key="6">
    <source>
        <dbReference type="PROSITE-ProRule" id="PRU01360"/>
    </source>
</evidence>
<dbReference type="PROSITE" id="PS52016">
    <property type="entry name" value="TONB_DEPENDENT_REC_3"/>
    <property type="match status" value="1"/>
</dbReference>
<keyword evidence="6" id="KW-1134">Transmembrane beta strand</keyword>
<dbReference type="GO" id="GO:0006826">
    <property type="term" value="P:iron ion transport"/>
    <property type="evidence" value="ECO:0007669"/>
    <property type="project" value="UniProtKB-KW"/>
</dbReference>
<dbReference type="InterPro" id="IPR023997">
    <property type="entry name" value="TonB-dep_OMP_SusC/RagA_CS"/>
</dbReference>
<evidence type="ECO:0000256" key="7">
    <source>
        <dbReference type="RuleBase" id="RU003357"/>
    </source>
</evidence>
<evidence type="ECO:0000256" key="4">
    <source>
        <dbReference type="ARBA" id="ARBA00023136"/>
    </source>
</evidence>
<evidence type="ECO:0000256" key="1">
    <source>
        <dbReference type="ARBA" id="ARBA00022448"/>
    </source>
</evidence>
<evidence type="ECO:0000256" key="2">
    <source>
        <dbReference type="ARBA" id="ARBA00022496"/>
    </source>
</evidence>
<keyword evidence="10" id="KW-1185">Reference proteome</keyword>
<evidence type="ECO:0000313" key="10">
    <source>
        <dbReference type="Proteomes" id="UP000190166"/>
    </source>
</evidence>
<dbReference type="Pfam" id="PF00593">
    <property type="entry name" value="TonB_dep_Rec_b-barrel"/>
    <property type="match status" value="1"/>
</dbReference>
<dbReference type="SUPFAM" id="SSF56935">
    <property type="entry name" value="Porins"/>
    <property type="match status" value="1"/>
</dbReference>
<name>A0A1T5P393_9BACT</name>
<dbReference type="InterPro" id="IPR012910">
    <property type="entry name" value="Plug_dom"/>
</dbReference>
<dbReference type="Gene3D" id="2.60.40.1120">
    <property type="entry name" value="Carboxypeptidase-like, regulatory domain"/>
    <property type="match status" value="1"/>
</dbReference>
<dbReference type="InterPro" id="IPR039426">
    <property type="entry name" value="TonB-dep_rcpt-like"/>
</dbReference>
<keyword evidence="2" id="KW-0410">Iron transport</keyword>
<dbReference type="EMBL" id="FUZZ01000002">
    <property type="protein sequence ID" value="SKD07087.1"/>
    <property type="molecule type" value="Genomic_DNA"/>
</dbReference>
<keyword evidence="3" id="KW-0408">Iron</keyword>
<comment type="similarity">
    <text evidence="6 7">Belongs to the TonB-dependent receptor family.</text>
</comment>
<dbReference type="InterPro" id="IPR008969">
    <property type="entry name" value="CarboxyPept-like_regulatory"/>
</dbReference>
<dbReference type="Proteomes" id="UP000190166">
    <property type="component" value="Unassembled WGS sequence"/>
</dbReference>
<dbReference type="Gene3D" id="3.55.50.30">
    <property type="match status" value="1"/>
</dbReference>
<dbReference type="SMART" id="SM00965">
    <property type="entry name" value="STN"/>
    <property type="match status" value="1"/>
</dbReference>
<keyword evidence="5 6" id="KW-0998">Cell outer membrane</keyword>
<feature type="domain" description="Secretin/TonB short N-terminal" evidence="8">
    <location>
        <begin position="74"/>
        <end position="124"/>
    </location>
</feature>
<dbReference type="STRING" id="393003.SAMN05660461_3692"/>
<dbReference type="GO" id="GO:0009279">
    <property type="term" value="C:cell outer membrane"/>
    <property type="evidence" value="ECO:0007669"/>
    <property type="project" value="UniProtKB-SubCell"/>
</dbReference>
<keyword evidence="4 6" id="KW-0472">Membrane</keyword>
<organism evidence="9 10">
    <name type="scientific">Chitinophaga ginsengisegetis</name>
    <dbReference type="NCBI Taxonomy" id="393003"/>
    <lineage>
        <taxon>Bacteria</taxon>
        <taxon>Pseudomonadati</taxon>
        <taxon>Bacteroidota</taxon>
        <taxon>Chitinophagia</taxon>
        <taxon>Chitinophagales</taxon>
        <taxon>Chitinophagaceae</taxon>
        <taxon>Chitinophaga</taxon>
    </lineage>
</organism>
<dbReference type="AlphaFoldDB" id="A0A1T5P393"/>